<name>A0A0U4W954_9PSED</name>
<dbReference type="OrthoDB" id="7031733at2"/>
<sequence length="69" mass="7499">MARTKRTNYAKVKIWMESMTADIEGSIAGVAIETFQAIPTAALQQKVLAKLTEAHAKRLEREAAAPAEA</sequence>
<organism evidence="1 2">
    <name type="scientific">Pseudomonas oryzihabitans</name>
    <dbReference type="NCBI Taxonomy" id="47885"/>
    <lineage>
        <taxon>Bacteria</taxon>
        <taxon>Pseudomonadati</taxon>
        <taxon>Pseudomonadota</taxon>
        <taxon>Gammaproteobacteria</taxon>
        <taxon>Pseudomonadales</taxon>
        <taxon>Pseudomonadaceae</taxon>
        <taxon>Pseudomonas</taxon>
    </lineage>
</organism>
<dbReference type="AlphaFoldDB" id="A0A0U4W954"/>
<proteinExistence type="predicted"/>
<protein>
    <submittedName>
        <fullName evidence="1">Uncharacterized protein</fullName>
    </submittedName>
</protein>
<dbReference type="EMBL" id="CP013987">
    <property type="protein sequence ID" value="ALZ84485.1"/>
    <property type="molecule type" value="Genomic_DNA"/>
</dbReference>
<evidence type="ECO:0000313" key="1">
    <source>
        <dbReference type="EMBL" id="ALZ84485.1"/>
    </source>
</evidence>
<dbReference type="Proteomes" id="UP000064137">
    <property type="component" value="Chromosome"/>
</dbReference>
<dbReference type="RefSeq" id="WP_059314677.1">
    <property type="nucleotide sequence ID" value="NZ_CP013987.1"/>
</dbReference>
<evidence type="ECO:0000313" key="2">
    <source>
        <dbReference type="Proteomes" id="UP000064137"/>
    </source>
</evidence>
<dbReference type="KEGG" id="por:APT59_09820"/>
<gene>
    <name evidence="1" type="ORF">APT59_09820</name>
</gene>
<reference evidence="1 2" key="1">
    <citation type="submission" date="2016-01" db="EMBL/GenBank/DDBJ databases">
        <title>Annotation of Pseudomonas oryzihabitans USDA-ARS-USMARC-56511.</title>
        <authorList>
            <person name="Harhay G.P."/>
            <person name="Harhay D.M."/>
            <person name="Smith T.P.L."/>
            <person name="Bono J.L."/>
            <person name="Heaton M.P."/>
            <person name="Clawson M.L."/>
            <person name="Chitko-Mckown C.G."/>
            <person name="Capik S.F."/>
            <person name="DeDonder K.D."/>
            <person name="Apley M.D."/>
            <person name="Lubbers B.V."/>
            <person name="White B.J."/>
            <person name="Larson R.L."/>
        </authorList>
    </citation>
    <scope>NUCLEOTIDE SEQUENCE [LARGE SCALE GENOMIC DNA]</scope>
    <source>
        <strain evidence="1 2">USDA-ARS-USMARC-56511</strain>
    </source>
</reference>
<accession>A0A0U4W954</accession>